<dbReference type="PANTHER" id="PTHR28142">
    <property type="entry name" value="MITOCHONDRIAL INNER MEMBRANE I-AAA PROTEASE SUPERCOMPLEX SUBUNIT MGR3-RELATED"/>
    <property type="match status" value="1"/>
</dbReference>
<dbReference type="OrthoDB" id="10050400at2759"/>
<dbReference type="AlphaFoldDB" id="A0A8H5FEX6"/>
<organism evidence="2 3">
    <name type="scientific">Ephemerocybe angulata</name>
    <dbReference type="NCBI Taxonomy" id="980116"/>
    <lineage>
        <taxon>Eukaryota</taxon>
        <taxon>Fungi</taxon>
        <taxon>Dikarya</taxon>
        <taxon>Basidiomycota</taxon>
        <taxon>Agaricomycotina</taxon>
        <taxon>Agaricomycetes</taxon>
        <taxon>Agaricomycetidae</taxon>
        <taxon>Agaricales</taxon>
        <taxon>Agaricineae</taxon>
        <taxon>Psathyrellaceae</taxon>
        <taxon>Ephemerocybe</taxon>
    </lineage>
</organism>
<dbReference type="PANTHER" id="PTHR28142:SF1">
    <property type="entry name" value="MITOCHONDRIAL INNER MEMBRANE I-AAA PROTEASE SUPERCOMPLEX SUBUNIT MGR3-RELATED"/>
    <property type="match status" value="1"/>
</dbReference>
<comment type="caution">
    <text evidence="2">The sequence shown here is derived from an EMBL/GenBank/DDBJ whole genome shotgun (WGS) entry which is preliminary data.</text>
</comment>
<dbReference type="EMBL" id="JAACJK010000067">
    <property type="protein sequence ID" value="KAF5334630.1"/>
    <property type="molecule type" value="Genomic_DNA"/>
</dbReference>
<dbReference type="InterPro" id="IPR011990">
    <property type="entry name" value="TPR-like_helical_dom_sf"/>
</dbReference>
<accession>A0A8H5FEX6</accession>
<dbReference type="SUPFAM" id="SSF48452">
    <property type="entry name" value="TPR-like"/>
    <property type="match status" value="1"/>
</dbReference>
<feature type="compositionally biased region" description="Low complexity" evidence="1">
    <location>
        <begin position="36"/>
        <end position="46"/>
    </location>
</feature>
<proteinExistence type="predicted"/>
<reference evidence="2 3" key="1">
    <citation type="journal article" date="2020" name="ISME J.">
        <title>Uncovering the hidden diversity of litter-decomposition mechanisms in mushroom-forming fungi.</title>
        <authorList>
            <person name="Floudas D."/>
            <person name="Bentzer J."/>
            <person name="Ahren D."/>
            <person name="Johansson T."/>
            <person name="Persson P."/>
            <person name="Tunlid A."/>
        </authorList>
    </citation>
    <scope>NUCLEOTIDE SEQUENCE [LARGE SCALE GENOMIC DNA]</scope>
    <source>
        <strain evidence="2 3">CBS 175.51</strain>
    </source>
</reference>
<protein>
    <submittedName>
        <fullName evidence="2">Uncharacterized protein</fullName>
    </submittedName>
</protein>
<dbReference type="Proteomes" id="UP000541558">
    <property type="component" value="Unassembled WGS sequence"/>
</dbReference>
<evidence type="ECO:0000313" key="2">
    <source>
        <dbReference type="EMBL" id="KAF5334630.1"/>
    </source>
</evidence>
<feature type="compositionally biased region" description="Basic and acidic residues" evidence="1">
    <location>
        <begin position="48"/>
        <end position="57"/>
    </location>
</feature>
<dbReference type="Gene3D" id="1.25.40.10">
    <property type="entry name" value="Tetratricopeptide repeat domain"/>
    <property type="match status" value="1"/>
</dbReference>
<feature type="region of interest" description="Disordered" evidence="1">
    <location>
        <begin position="36"/>
        <end position="109"/>
    </location>
</feature>
<sequence>MVQISPTVRMASTALTRTGHVHSFRATTARFTARKSLLSSPRLSPSIRHADARRFSDKPPLNSIPGQFESSKADKAGRNQTTNANPSSHPSDREPGTTSPPPPKLEVEDKPRSTTLFTALLVAGGALTVYGIYEIWRNMTIWPKELRSDLRQGLLEDLRGNREISAQYLYRAWKEAKDMPIDKFGYHPYLKLSGIAIALAGVLEADGKAENAYHIYQEALQVLQVEGSDSPTARIRSGLSPQERMRAVAIAYKLGELAHALGKPKEEEEKWLVYSVESVLKDVMGSSEADFEPKEGAAQLKEMMETLRTPRWAVKHDIAAPFEALGAFYSREGKISYAMPLYLQAISILMPPPPQSTTAEDQCRAAQLMGNISELILRTKNDPESLVQAEAWANKGLEIASRVRKGSFTTHPVCEVAYACMLFNLGMIREMSGDQTKARELFTQSLDQSRIIGLHEGIENAEKAIHELGRETSTPTISSA</sequence>
<gene>
    <name evidence="2" type="ORF">D9611_011987</name>
</gene>
<name>A0A8H5FEX6_9AGAR</name>
<feature type="compositionally biased region" description="Polar residues" evidence="1">
    <location>
        <begin position="78"/>
        <end position="89"/>
    </location>
</feature>
<evidence type="ECO:0000313" key="3">
    <source>
        <dbReference type="Proteomes" id="UP000541558"/>
    </source>
</evidence>
<keyword evidence="3" id="KW-1185">Reference proteome</keyword>
<dbReference type="InterPro" id="IPR040201">
    <property type="entry name" value="Mrg3-like"/>
</dbReference>
<evidence type="ECO:0000256" key="1">
    <source>
        <dbReference type="SAM" id="MobiDB-lite"/>
    </source>
</evidence>